<dbReference type="PROSITE" id="PS50110">
    <property type="entry name" value="RESPONSE_REGULATORY"/>
    <property type="match status" value="1"/>
</dbReference>
<dbReference type="InterPro" id="IPR000673">
    <property type="entry name" value="Sig_transdc_resp-reg_Me-estase"/>
</dbReference>
<dbReference type="InterPro" id="IPR001789">
    <property type="entry name" value="Sig_transdc_resp-reg_receiver"/>
</dbReference>
<dbReference type="CDD" id="cd17541">
    <property type="entry name" value="REC_CheB-like"/>
    <property type="match status" value="1"/>
</dbReference>
<geneLocation type="plasmid" evidence="11">
    <name>unnamed</name>
</geneLocation>
<gene>
    <name evidence="5" type="primary">cheB</name>
    <name evidence="11" type="ORF">CHT98_12320</name>
</gene>
<dbReference type="EC" id="3.1.1.61" evidence="5"/>
<dbReference type="InterPro" id="IPR008248">
    <property type="entry name" value="CheB-like"/>
</dbReference>
<dbReference type="PANTHER" id="PTHR42872:SF3">
    <property type="entry name" value="PROTEIN-GLUTAMATE METHYLESTERASE_PROTEIN-GLUTAMINE GLUTAMINASE 1"/>
    <property type="match status" value="1"/>
</dbReference>
<name>A0A235HEM6_AZOBR</name>
<comment type="caution">
    <text evidence="11">The sequence shown here is derived from an EMBL/GenBank/DDBJ whole genome shotgun (WGS) entry which is preliminary data.</text>
</comment>
<feature type="modified residue" description="4-aspartylphosphate" evidence="5 7">
    <location>
        <position position="78"/>
    </location>
</feature>
<keyword evidence="2 5" id="KW-0145">Chemotaxis</keyword>
<evidence type="ECO:0000256" key="1">
    <source>
        <dbReference type="ARBA" id="ARBA00022490"/>
    </source>
</evidence>
<evidence type="ECO:0000313" key="11">
    <source>
        <dbReference type="EMBL" id="OYD84146.1"/>
    </source>
</evidence>
<dbReference type="Pfam" id="PF01339">
    <property type="entry name" value="CheB_methylest"/>
    <property type="match status" value="1"/>
</dbReference>
<sequence>MSDRFGRPPPPAPAGHPTGAAGGDPVRVMVVDDSAVIRGLLTRALEGDSDIRVVASVGDGQMAVNALQRNSLDVIVLDIEMPVMDGLTAIPKLLAVAPQVKIIMASTLTLRGADISMRCLSAGAADYIPKPTSTREIGGADAFKRELVSKVKALGAAARRAGSRTRGELRPLTPVPAAFLKREPPPVTLRPAPAVGSAGQVKPDVIAIGSSTGGPQALFEVLAHLKTGVTQPILITQHMPATFTTILAEHITRQCGLNAQEAKDGEPVVSGRCYIAPGDFHMLVTQRGGANVISLTKDPPENFCRPAVDPMMRSILRAFGGRKVLACILTGMGQDGLKGCTEVVNAGGTLIAQDEASSVVWGMPGAVAQAGICSAVLPLKEIGPYIRKFASRAA</sequence>
<dbReference type="InterPro" id="IPR011006">
    <property type="entry name" value="CheY-like_superfamily"/>
</dbReference>
<keyword evidence="3 5" id="KW-0378">Hydrolase</keyword>
<dbReference type="Proteomes" id="UP000215367">
    <property type="component" value="Unassembled WGS sequence"/>
</dbReference>
<comment type="catalytic activity">
    <reaction evidence="4 5">
        <text>[protein]-L-glutamate 5-O-methyl ester + H2O = L-glutamyl-[protein] + methanol + H(+)</text>
        <dbReference type="Rhea" id="RHEA:23236"/>
        <dbReference type="Rhea" id="RHEA-COMP:10208"/>
        <dbReference type="Rhea" id="RHEA-COMP:10311"/>
        <dbReference type="ChEBI" id="CHEBI:15377"/>
        <dbReference type="ChEBI" id="CHEBI:15378"/>
        <dbReference type="ChEBI" id="CHEBI:17790"/>
        <dbReference type="ChEBI" id="CHEBI:29973"/>
        <dbReference type="ChEBI" id="CHEBI:82795"/>
        <dbReference type="EC" id="3.1.1.61"/>
    </reaction>
</comment>
<comment type="PTM">
    <text evidence="5">Phosphorylated by CheA. Phosphorylation of the N-terminal regulatory domain activates the methylesterase activity.</text>
</comment>
<reference evidence="11 12" key="1">
    <citation type="submission" date="2017-07" db="EMBL/GenBank/DDBJ databases">
        <title>Whole genome sequence of Azospirillum brasilense 2A1, a potential biofertilizer strain.</title>
        <authorList>
            <person name="Fontana C.A."/>
            <person name="Toffoli L.M."/>
            <person name="Salazar S.M."/>
            <person name="Puglisi E."/>
            <person name="Pedraza R."/>
            <person name="Bassi D."/>
            <person name="Cocconcelli P.S."/>
        </authorList>
    </citation>
    <scope>NUCLEOTIDE SEQUENCE [LARGE SCALE GENOMIC DNA]</scope>
    <source>
        <strain evidence="11 12">2A1</strain>
        <plasmid evidence="11">unnamed</plasmid>
    </source>
</reference>
<feature type="region of interest" description="Disordered" evidence="8">
    <location>
        <begin position="1"/>
        <end position="24"/>
    </location>
</feature>
<comment type="domain">
    <text evidence="5">Contains a C-terminal catalytic domain, and an N-terminal region which modulates catalytic activity.</text>
</comment>
<evidence type="ECO:0000256" key="6">
    <source>
        <dbReference type="PROSITE-ProRule" id="PRU00050"/>
    </source>
</evidence>
<dbReference type="EC" id="3.5.1.44" evidence="5"/>
<dbReference type="GO" id="GO:0000156">
    <property type="term" value="F:phosphorelay response regulator activity"/>
    <property type="evidence" value="ECO:0007669"/>
    <property type="project" value="InterPro"/>
</dbReference>
<feature type="active site" evidence="5 6">
    <location>
        <position position="238"/>
    </location>
</feature>
<evidence type="ECO:0000256" key="4">
    <source>
        <dbReference type="ARBA" id="ARBA00048267"/>
    </source>
</evidence>
<comment type="function">
    <text evidence="5">Involved in chemotaxis. Part of a chemotaxis signal transduction system that modulates chemotaxis in response to various stimuli. Catalyzes the demethylation of specific methylglutamate residues introduced into the chemoreceptors (methyl-accepting chemotaxis proteins or MCP) by CheR. Also mediates the irreversible deamidation of specific glutamine residues to glutamic acid.</text>
</comment>
<dbReference type="GO" id="GO:0005737">
    <property type="term" value="C:cytoplasm"/>
    <property type="evidence" value="ECO:0007669"/>
    <property type="project" value="UniProtKB-SubCell"/>
</dbReference>
<dbReference type="Pfam" id="PF00072">
    <property type="entry name" value="Response_reg"/>
    <property type="match status" value="1"/>
</dbReference>
<organism evidence="11 12">
    <name type="scientific">Azospirillum brasilense</name>
    <dbReference type="NCBI Taxonomy" id="192"/>
    <lineage>
        <taxon>Bacteria</taxon>
        <taxon>Pseudomonadati</taxon>
        <taxon>Pseudomonadota</taxon>
        <taxon>Alphaproteobacteria</taxon>
        <taxon>Rhodospirillales</taxon>
        <taxon>Azospirillaceae</taxon>
        <taxon>Azospirillum</taxon>
    </lineage>
</organism>
<dbReference type="PROSITE" id="PS50122">
    <property type="entry name" value="CHEB"/>
    <property type="match status" value="1"/>
</dbReference>
<dbReference type="SUPFAM" id="SSF52738">
    <property type="entry name" value="Methylesterase CheB, C-terminal domain"/>
    <property type="match status" value="1"/>
</dbReference>
<evidence type="ECO:0000259" key="9">
    <source>
        <dbReference type="PROSITE" id="PS50110"/>
    </source>
</evidence>
<dbReference type="PIRSF" id="PIRSF000876">
    <property type="entry name" value="RR_chemtxs_CheB"/>
    <property type="match status" value="1"/>
</dbReference>
<accession>A0A235HEM6</accession>
<dbReference type="SUPFAM" id="SSF52172">
    <property type="entry name" value="CheY-like"/>
    <property type="match status" value="1"/>
</dbReference>
<feature type="compositionally biased region" description="Low complexity" evidence="8">
    <location>
        <begin position="15"/>
        <end position="24"/>
    </location>
</feature>
<comment type="similarity">
    <text evidence="5">Belongs to the CheB family.</text>
</comment>
<feature type="domain" description="CheB-type methylesterase" evidence="10">
    <location>
        <begin position="191"/>
        <end position="393"/>
    </location>
</feature>
<dbReference type="InterPro" id="IPR035909">
    <property type="entry name" value="CheB_C"/>
</dbReference>
<feature type="active site" evidence="5 6">
    <location>
        <position position="211"/>
    </location>
</feature>
<dbReference type="PANTHER" id="PTHR42872">
    <property type="entry name" value="PROTEIN-GLUTAMATE METHYLESTERASE/PROTEIN-GLUTAMINE GLUTAMINASE"/>
    <property type="match status" value="1"/>
</dbReference>
<evidence type="ECO:0000256" key="5">
    <source>
        <dbReference type="HAMAP-Rule" id="MF_00099"/>
    </source>
</evidence>
<keyword evidence="1 5" id="KW-0963">Cytoplasm</keyword>
<evidence type="ECO:0000256" key="2">
    <source>
        <dbReference type="ARBA" id="ARBA00022500"/>
    </source>
</evidence>
<comment type="subcellular location">
    <subcellularLocation>
        <location evidence="5">Cytoplasm</location>
    </subcellularLocation>
</comment>
<dbReference type="Gene3D" id="3.40.50.180">
    <property type="entry name" value="Methylesterase CheB, C-terminal domain"/>
    <property type="match status" value="1"/>
</dbReference>
<evidence type="ECO:0000256" key="3">
    <source>
        <dbReference type="ARBA" id="ARBA00022801"/>
    </source>
</evidence>
<dbReference type="GO" id="GO:0006935">
    <property type="term" value="P:chemotaxis"/>
    <property type="evidence" value="ECO:0007669"/>
    <property type="project" value="UniProtKB-UniRule"/>
</dbReference>
<dbReference type="SMART" id="SM00448">
    <property type="entry name" value="REC"/>
    <property type="match status" value="1"/>
</dbReference>
<evidence type="ECO:0000313" key="12">
    <source>
        <dbReference type="Proteomes" id="UP000215367"/>
    </source>
</evidence>
<feature type="active site" evidence="5 6">
    <location>
        <position position="335"/>
    </location>
</feature>
<dbReference type="Gene3D" id="3.40.50.2300">
    <property type="match status" value="1"/>
</dbReference>
<keyword evidence="5 7" id="KW-0597">Phosphoprotein</keyword>
<evidence type="ECO:0000259" key="10">
    <source>
        <dbReference type="PROSITE" id="PS50122"/>
    </source>
</evidence>
<dbReference type="CDD" id="cd16432">
    <property type="entry name" value="CheB_Rec"/>
    <property type="match status" value="1"/>
</dbReference>
<proteinExistence type="inferred from homology"/>
<dbReference type="EMBL" id="NOWT01000009">
    <property type="protein sequence ID" value="OYD84146.1"/>
    <property type="molecule type" value="Genomic_DNA"/>
</dbReference>
<comment type="catalytic activity">
    <reaction evidence="5">
        <text>L-glutaminyl-[protein] + H2O = L-glutamyl-[protein] + NH4(+)</text>
        <dbReference type="Rhea" id="RHEA:16441"/>
        <dbReference type="Rhea" id="RHEA-COMP:10207"/>
        <dbReference type="Rhea" id="RHEA-COMP:10208"/>
        <dbReference type="ChEBI" id="CHEBI:15377"/>
        <dbReference type="ChEBI" id="CHEBI:28938"/>
        <dbReference type="ChEBI" id="CHEBI:29973"/>
        <dbReference type="ChEBI" id="CHEBI:30011"/>
        <dbReference type="EC" id="3.5.1.44"/>
    </reaction>
</comment>
<protein>
    <recommendedName>
        <fullName evidence="5">Protein-glutamate methylesterase/protein-glutamine glutaminase</fullName>
        <ecNumber evidence="5">3.1.1.61</ecNumber>
        <ecNumber evidence="5">3.5.1.44</ecNumber>
    </recommendedName>
</protein>
<dbReference type="GO" id="GO:0050568">
    <property type="term" value="F:protein-glutamine glutaminase activity"/>
    <property type="evidence" value="ECO:0007669"/>
    <property type="project" value="UniProtKB-UniRule"/>
</dbReference>
<dbReference type="GO" id="GO:0008984">
    <property type="term" value="F:protein-glutamate methylesterase activity"/>
    <property type="evidence" value="ECO:0007669"/>
    <property type="project" value="UniProtKB-UniRule"/>
</dbReference>
<dbReference type="HAMAP" id="MF_00099">
    <property type="entry name" value="CheB_chemtxs"/>
    <property type="match status" value="1"/>
</dbReference>
<dbReference type="AlphaFoldDB" id="A0A235HEM6"/>
<feature type="domain" description="Response regulatory" evidence="9">
    <location>
        <begin position="27"/>
        <end position="145"/>
    </location>
</feature>
<keyword evidence="11" id="KW-0614">Plasmid</keyword>
<dbReference type="NCBIfam" id="NF001965">
    <property type="entry name" value="PRK00742.1"/>
    <property type="match status" value="1"/>
</dbReference>
<evidence type="ECO:0000256" key="7">
    <source>
        <dbReference type="PROSITE-ProRule" id="PRU00169"/>
    </source>
</evidence>
<evidence type="ECO:0000256" key="8">
    <source>
        <dbReference type="SAM" id="MobiDB-lite"/>
    </source>
</evidence>